<dbReference type="InterPro" id="IPR006433">
    <property type="entry name" value="Prohead_protease"/>
</dbReference>
<sequence>MKIERREIPISDVEVRTTEGQNTVISGYAARFDKLSVPLWGFREQIRKGAFENSVRNNNVKALWNHNSDIPLGSTKNGTLKLQEDDQGLRFELELPESNWGQFAAEAIRRGDVEGVSFGFQVKKDEWDKSDPKNVIRTLVEVDLIEISPTPFPAYPQTSVGVRSLQEVFEENVKIPPETPQRSLEVLKKRIDLAEKAV</sequence>
<organism evidence="5 6">
    <name type="scientific">Effusibacillus dendaii</name>
    <dbReference type="NCBI Taxonomy" id="2743772"/>
    <lineage>
        <taxon>Bacteria</taxon>
        <taxon>Bacillati</taxon>
        <taxon>Bacillota</taxon>
        <taxon>Bacilli</taxon>
        <taxon>Bacillales</taxon>
        <taxon>Alicyclobacillaceae</taxon>
        <taxon>Effusibacillus</taxon>
    </lineage>
</organism>
<dbReference type="GO" id="GO:0008233">
    <property type="term" value="F:peptidase activity"/>
    <property type="evidence" value="ECO:0007669"/>
    <property type="project" value="UniProtKB-KW"/>
</dbReference>
<evidence type="ECO:0000259" key="4">
    <source>
        <dbReference type="Pfam" id="PF04586"/>
    </source>
</evidence>
<keyword evidence="3" id="KW-0378">Hydrolase</keyword>
<keyword evidence="1" id="KW-1188">Viral release from host cell</keyword>
<protein>
    <submittedName>
        <fullName evidence="5">Head maturation protease of prophage CP-933C</fullName>
    </submittedName>
</protein>
<evidence type="ECO:0000256" key="3">
    <source>
        <dbReference type="ARBA" id="ARBA00022801"/>
    </source>
</evidence>
<reference evidence="5 6" key="1">
    <citation type="submission" date="2020-08" db="EMBL/GenBank/DDBJ databases">
        <title>Complete Genome Sequence of Effusibacillus dendaii Strain skT53, Isolated from Farmland soil.</title>
        <authorList>
            <person name="Konishi T."/>
            <person name="Kawasaki H."/>
        </authorList>
    </citation>
    <scope>NUCLEOTIDE SEQUENCE [LARGE SCALE GENOMIC DNA]</scope>
    <source>
        <strain evidence="6">skT53</strain>
    </source>
</reference>
<accession>A0A7I8DBV8</accession>
<feature type="domain" description="Prohead serine protease" evidence="4">
    <location>
        <begin position="12"/>
        <end position="164"/>
    </location>
</feature>
<dbReference type="EMBL" id="AP023366">
    <property type="protein sequence ID" value="BCJ86459.1"/>
    <property type="molecule type" value="Genomic_DNA"/>
</dbReference>
<dbReference type="RefSeq" id="WP_200760464.1">
    <property type="nucleotide sequence ID" value="NZ_AP023366.1"/>
</dbReference>
<keyword evidence="6" id="KW-1185">Reference proteome</keyword>
<dbReference type="AlphaFoldDB" id="A0A7I8DBV8"/>
<dbReference type="KEGG" id="eff:skT53_14440"/>
<gene>
    <name evidence="5" type="ORF">skT53_14440</name>
</gene>
<dbReference type="InterPro" id="IPR054613">
    <property type="entry name" value="Peptidase_S78_dom"/>
</dbReference>
<evidence type="ECO:0000313" key="6">
    <source>
        <dbReference type="Proteomes" id="UP000593802"/>
    </source>
</evidence>
<evidence type="ECO:0000313" key="5">
    <source>
        <dbReference type="EMBL" id="BCJ86459.1"/>
    </source>
</evidence>
<dbReference type="Proteomes" id="UP000593802">
    <property type="component" value="Chromosome"/>
</dbReference>
<evidence type="ECO:0000256" key="2">
    <source>
        <dbReference type="ARBA" id="ARBA00022670"/>
    </source>
</evidence>
<name>A0A7I8DBV8_9BACL</name>
<proteinExistence type="predicted"/>
<keyword evidence="2 5" id="KW-0645">Protease</keyword>
<dbReference type="GO" id="GO:0006508">
    <property type="term" value="P:proteolysis"/>
    <property type="evidence" value="ECO:0007669"/>
    <property type="project" value="UniProtKB-KW"/>
</dbReference>
<dbReference type="Pfam" id="PF04586">
    <property type="entry name" value="Peptidase_S78"/>
    <property type="match status" value="1"/>
</dbReference>
<dbReference type="NCBIfam" id="TIGR01543">
    <property type="entry name" value="proheadase_HK97"/>
    <property type="match status" value="1"/>
</dbReference>
<evidence type="ECO:0000256" key="1">
    <source>
        <dbReference type="ARBA" id="ARBA00022612"/>
    </source>
</evidence>